<evidence type="ECO:0000256" key="1">
    <source>
        <dbReference type="ARBA" id="ARBA00022670"/>
    </source>
</evidence>
<dbReference type="PANTHER" id="PTHR22726:SF1">
    <property type="entry name" value="METALLOENDOPEPTIDASE OMA1, MITOCHONDRIAL"/>
    <property type="match status" value="1"/>
</dbReference>
<dbReference type="GO" id="GO:0006515">
    <property type="term" value="P:protein quality control for misfolded or incompletely synthesized proteins"/>
    <property type="evidence" value="ECO:0007669"/>
    <property type="project" value="TreeGrafter"/>
</dbReference>
<dbReference type="CDD" id="cd07331">
    <property type="entry name" value="M48C_Oma1_like"/>
    <property type="match status" value="1"/>
</dbReference>
<dbReference type="GO" id="GO:0046872">
    <property type="term" value="F:metal ion binding"/>
    <property type="evidence" value="ECO:0007669"/>
    <property type="project" value="UniProtKB-KW"/>
</dbReference>
<dbReference type="GO" id="GO:0004222">
    <property type="term" value="F:metalloendopeptidase activity"/>
    <property type="evidence" value="ECO:0007669"/>
    <property type="project" value="InterPro"/>
</dbReference>
<keyword evidence="4 6" id="KW-0862">Zinc</keyword>
<accession>A0A4S8M5B7</accession>
<dbReference type="PANTHER" id="PTHR22726">
    <property type="entry name" value="METALLOENDOPEPTIDASE OMA1"/>
    <property type="match status" value="1"/>
</dbReference>
<comment type="similarity">
    <text evidence="6">Belongs to the peptidase M48 family.</text>
</comment>
<name>A0A4S8M5B7_DENBC</name>
<evidence type="ECO:0000256" key="3">
    <source>
        <dbReference type="ARBA" id="ARBA00022801"/>
    </source>
</evidence>
<dbReference type="OrthoDB" id="7464992at2759"/>
<keyword evidence="3 6" id="KW-0378">Hydrolase</keyword>
<gene>
    <name evidence="8" type="ORF">K435DRAFT_965566</name>
</gene>
<keyword evidence="9" id="KW-1185">Reference proteome</keyword>
<proteinExistence type="inferred from homology"/>
<dbReference type="Pfam" id="PF01435">
    <property type="entry name" value="Peptidase_M48"/>
    <property type="match status" value="1"/>
</dbReference>
<dbReference type="Gene3D" id="3.30.2010.10">
    <property type="entry name" value="Metalloproteases ('zincins'), catalytic domain"/>
    <property type="match status" value="1"/>
</dbReference>
<dbReference type="GO" id="GO:0034982">
    <property type="term" value="P:mitochondrial protein processing"/>
    <property type="evidence" value="ECO:0007669"/>
    <property type="project" value="TreeGrafter"/>
</dbReference>
<evidence type="ECO:0000256" key="4">
    <source>
        <dbReference type="ARBA" id="ARBA00022833"/>
    </source>
</evidence>
<dbReference type="InterPro" id="IPR001915">
    <property type="entry name" value="Peptidase_M48"/>
</dbReference>
<protein>
    <recommendedName>
        <fullName evidence="7">Peptidase M48 domain-containing protein</fullName>
    </recommendedName>
</protein>
<organism evidence="8 9">
    <name type="scientific">Dendrothele bispora (strain CBS 962.96)</name>
    <dbReference type="NCBI Taxonomy" id="1314807"/>
    <lineage>
        <taxon>Eukaryota</taxon>
        <taxon>Fungi</taxon>
        <taxon>Dikarya</taxon>
        <taxon>Basidiomycota</taxon>
        <taxon>Agaricomycotina</taxon>
        <taxon>Agaricomycetes</taxon>
        <taxon>Agaricomycetidae</taxon>
        <taxon>Agaricales</taxon>
        <taxon>Agaricales incertae sedis</taxon>
        <taxon>Dendrothele</taxon>
    </lineage>
</organism>
<keyword evidence="1 6" id="KW-0645">Protease</keyword>
<dbReference type="InterPro" id="IPR051156">
    <property type="entry name" value="Mito/Outer_Membr_Metalloprot"/>
</dbReference>
<reference evidence="8 9" key="1">
    <citation type="journal article" date="2019" name="Nat. Ecol. Evol.">
        <title>Megaphylogeny resolves global patterns of mushroom evolution.</title>
        <authorList>
            <person name="Varga T."/>
            <person name="Krizsan K."/>
            <person name="Foldi C."/>
            <person name="Dima B."/>
            <person name="Sanchez-Garcia M."/>
            <person name="Sanchez-Ramirez S."/>
            <person name="Szollosi G.J."/>
            <person name="Szarkandi J.G."/>
            <person name="Papp V."/>
            <person name="Albert L."/>
            <person name="Andreopoulos W."/>
            <person name="Angelini C."/>
            <person name="Antonin V."/>
            <person name="Barry K.W."/>
            <person name="Bougher N.L."/>
            <person name="Buchanan P."/>
            <person name="Buyck B."/>
            <person name="Bense V."/>
            <person name="Catcheside P."/>
            <person name="Chovatia M."/>
            <person name="Cooper J."/>
            <person name="Damon W."/>
            <person name="Desjardin D."/>
            <person name="Finy P."/>
            <person name="Geml J."/>
            <person name="Haridas S."/>
            <person name="Hughes K."/>
            <person name="Justo A."/>
            <person name="Karasinski D."/>
            <person name="Kautmanova I."/>
            <person name="Kiss B."/>
            <person name="Kocsube S."/>
            <person name="Kotiranta H."/>
            <person name="LaButti K.M."/>
            <person name="Lechner B.E."/>
            <person name="Liimatainen K."/>
            <person name="Lipzen A."/>
            <person name="Lukacs Z."/>
            <person name="Mihaltcheva S."/>
            <person name="Morgado L.N."/>
            <person name="Niskanen T."/>
            <person name="Noordeloos M.E."/>
            <person name="Ohm R.A."/>
            <person name="Ortiz-Santana B."/>
            <person name="Ovrebo C."/>
            <person name="Racz N."/>
            <person name="Riley R."/>
            <person name="Savchenko A."/>
            <person name="Shiryaev A."/>
            <person name="Soop K."/>
            <person name="Spirin V."/>
            <person name="Szebenyi C."/>
            <person name="Tomsovsky M."/>
            <person name="Tulloss R.E."/>
            <person name="Uehling J."/>
            <person name="Grigoriev I.V."/>
            <person name="Vagvolgyi C."/>
            <person name="Papp T."/>
            <person name="Martin F.M."/>
            <person name="Miettinen O."/>
            <person name="Hibbett D.S."/>
            <person name="Nagy L.G."/>
        </authorList>
    </citation>
    <scope>NUCLEOTIDE SEQUENCE [LARGE SCALE GENOMIC DNA]</scope>
    <source>
        <strain evidence="8 9">CBS 962.96</strain>
    </source>
</reference>
<evidence type="ECO:0000313" key="8">
    <source>
        <dbReference type="EMBL" id="THU97250.1"/>
    </source>
</evidence>
<comment type="cofactor">
    <cofactor evidence="6">
        <name>Zn(2+)</name>
        <dbReference type="ChEBI" id="CHEBI:29105"/>
    </cofactor>
    <text evidence="6">Binds 1 zinc ion per subunit.</text>
</comment>
<keyword evidence="5 6" id="KW-0482">Metalloprotease</keyword>
<evidence type="ECO:0000256" key="6">
    <source>
        <dbReference type="RuleBase" id="RU003983"/>
    </source>
</evidence>
<dbReference type="GO" id="GO:0005743">
    <property type="term" value="C:mitochondrial inner membrane"/>
    <property type="evidence" value="ECO:0007669"/>
    <property type="project" value="TreeGrafter"/>
</dbReference>
<dbReference type="EMBL" id="ML179159">
    <property type="protein sequence ID" value="THU97250.1"/>
    <property type="molecule type" value="Genomic_DNA"/>
</dbReference>
<evidence type="ECO:0000313" key="9">
    <source>
        <dbReference type="Proteomes" id="UP000297245"/>
    </source>
</evidence>
<evidence type="ECO:0000256" key="5">
    <source>
        <dbReference type="ARBA" id="ARBA00023049"/>
    </source>
</evidence>
<evidence type="ECO:0000256" key="2">
    <source>
        <dbReference type="ARBA" id="ARBA00022723"/>
    </source>
</evidence>
<dbReference type="Proteomes" id="UP000297245">
    <property type="component" value="Unassembled WGS sequence"/>
</dbReference>
<sequence>MFLPFAQFSQCFKRSANLHHGHTLKFPASSRSILPNIRQTNKINCSTPTRHQLRSFSSTNNAQRIRYLKFEYPPPPNKNKPGPPSSFFQSETWPMKVGAVFVGCGALYYVTHLEQVEETGRWRFMNIGPEMEAEVGKASLEEMLSTHKGKLLPSNHPVSLHVHRVVKQILDANNLGVIKNSPLSPQEQAQQSVFDFFPDVYGDQGGFGLSGRPSEKTVPHAVAGPQKEWEVVVVNDSRIVNAAATPGAVIVFTGILPVCKDEQGLATVLSHEVGHVVARHTAERLSSQLPAIAITLLLTMTGLDFGLSALLNELVFGLTNSRTQEKEADLIGLRLMSKACFDPAAAPAMYSRLGQYEANSGLKTPEFLRTHPTSENRVKILESHLPEAYDVVNANPECSRMREFRDTQRTHMIGAGSLLGM</sequence>
<feature type="domain" description="Peptidase M48" evidence="7">
    <location>
        <begin position="223"/>
        <end position="383"/>
    </location>
</feature>
<evidence type="ECO:0000259" key="7">
    <source>
        <dbReference type="Pfam" id="PF01435"/>
    </source>
</evidence>
<keyword evidence="2" id="KW-0479">Metal-binding</keyword>
<dbReference type="AlphaFoldDB" id="A0A4S8M5B7"/>